<comment type="caution">
    <text evidence="2">The sequence shown here is derived from an EMBL/GenBank/DDBJ whole genome shotgun (WGS) entry which is preliminary data.</text>
</comment>
<name>A0ABN2LA88_9MICO</name>
<proteinExistence type="predicted"/>
<keyword evidence="1" id="KW-0472">Membrane</keyword>
<feature type="transmembrane region" description="Helical" evidence="1">
    <location>
        <begin position="37"/>
        <end position="55"/>
    </location>
</feature>
<evidence type="ECO:0000256" key="1">
    <source>
        <dbReference type="SAM" id="Phobius"/>
    </source>
</evidence>
<dbReference type="EMBL" id="BAAAOB010000001">
    <property type="protein sequence ID" value="GAA1781690.1"/>
    <property type="molecule type" value="Genomic_DNA"/>
</dbReference>
<keyword evidence="3" id="KW-1185">Reference proteome</keyword>
<evidence type="ECO:0000313" key="3">
    <source>
        <dbReference type="Proteomes" id="UP001500851"/>
    </source>
</evidence>
<dbReference type="Proteomes" id="UP001500851">
    <property type="component" value="Unassembled WGS sequence"/>
</dbReference>
<protein>
    <submittedName>
        <fullName evidence="2">Uncharacterized protein</fullName>
    </submittedName>
</protein>
<sequence length="93" mass="10178">MSDERTTTETAETVAAHRPAREGEGLFAPRSDRAHPLTIPVFVVSALLVFGGFYLMGLAPSIAGAELWLFLAGILVDTIGFWIAFGWWQARDL</sequence>
<accession>A0ABN2LA88</accession>
<feature type="transmembrane region" description="Helical" evidence="1">
    <location>
        <begin position="67"/>
        <end position="88"/>
    </location>
</feature>
<evidence type="ECO:0000313" key="2">
    <source>
        <dbReference type="EMBL" id="GAA1781690.1"/>
    </source>
</evidence>
<reference evidence="2 3" key="1">
    <citation type="journal article" date="2019" name="Int. J. Syst. Evol. Microbiol.">
        <title>The Global Catalogue of Microorganisms (GCM) 10K type strain sequencing project: providing services to taxonomists for standard genome sequencing and annotation.</title>
        <authorList>
            <consortium name="The Broad Institute Genomics Platform"/>
            <consortium name="The Broad Institute Genome Sequencing Center for Infectious Disease"/>
            <person name="Wu L."/>
            <person name="Ma J."/>
        </authorList>
    </citation>
    <scope>NUCLEOTIDE SEQUENCE [LARGE SCALE GENOMIC DNA]</scope>
    <source>
        <strain evidence="2 3">JCM 14736</strain>
    </source>
</reference>
<dbReference type="RefSeq" id="WP_344029686.1">
    <property type="nucleotide sequence ID" value="NZ_BAAAOB010000001.1"/>
</dbReference>
<gene>
    <name evidence="2" type="ORF">GCM10009768_08340</name>
</gene>
<keyword evidence="1" id="KW-0812">Transmembrane</keyword>
<keyword evidence="1" id="KW-1133">Transmembrane helix</keyword>
<organism evidence="2 3">
    <name type="scientific">Leucobacter iarius</name>
    <dbReference type="NCBI Taxonomy" id="333963"/>
    <lineage>
        <taxon>Bacteria</taxon>
        <taxon>Bacillati</taxon>
        <taxon>Actinomycetota</taxon>
        <taxon>Actinomycetes</taxon>
        <taxon>Micrococcales</taxon>
        <taxon>Microbacteriaceae</taxon>
        <taxon>Leucobacter</taxon>
    </lineage>
</organism>